<evidence type="ECO:0000313" key="3">
    <source>
        <dbReference type="EMBL" id="TKA95113.1"/>
    </source>
</evidence>
<comment type="caution">
    <text evidence="3">The sequence shown here is derived from an EMBL/GenBank/DDBJ whole genome shotgun (WGS) entry which is preliminary data.</text>
</comment>
<dbReference type="Proteomes" id="UP000306340">
    <property type="component" value="Unassembled WGS sequence"/>
</dbReference>
<keyword evidence="2" id="KW-0812">Transmembrane</keyword>
<organism evidence="3 4">
    <name type="scientific">Cereibacter changlensis</name>
    <dbReference type="NCBI Taxonomy" id="402884"/>
    <lineage>
        <taxon>Bacteria</taxon>
        <taxon>Pseudomonadati</taxon>
        <taxon>Pseudomonadota</taxon>
        <taxon>Alphaproteobacteria</taxon>
        <taxon>Rhodobacterales</taxon>
        <taxon>Paracoccaceae</taxon>
        <taxon>Cereibacter</taxon>
    </lineage>
</organism>
<keyword evidence="2" id="KW-0472">Membrane</keyword>
<gene>
    <name evidence="3" type="ORF">FAZ78_18580</name>
</gene>
<sequence>MSDYRRDPGTPGTSNVHTSTDRTTERTVERSGSRTIFFVLGGIVALLAVLWFLFANPTPVDDATAPATTTETAPAATTTTPDATVTPDATAPAPEATTPAPDAAAPAPATPAPAN</sequence>
<dbReference type="EMBL" id="SWAU01000228">
    <property type="protein sequence ID" value="TKA95113.1"/>
    <property type="molecule type" value="Genomic_DNA"/>
</dbReference>
<dbReference type="AlphaFoldDB" id="A0A4U0Z145"/>
<evidence type="ECO:0000313" key="4">
    <source>
        <dbReference type="Proteomes" id="UP000306340"/>
    </source>
</evidence>
<evidence type="ECO:0000256" key="2">
    <source>
        <dbReference type="SAM" id="Phobius"/>
    </source>
</evidence>
<protein>
    <submittedName>
        <fullName evidence="3">Uncharacterized protein</fullName>
    </submittedName>
</protein>
<feature type="compositionally biased region" description="Basic and acidic residues" evidence="1">
    <location>
        <begin position="19"/>
        <end position="32"/>
    </location>
</feature>
<feature type="compositionally biased region" description="Low complexity" evidence="1">
    <location>
        <begin position="59"/>
        <end position="107"/>
    </location>
</feature>
<proteinExistence type="predicted"/>
<evidence type="ECO:0000256" key="1">
    <source>
        <dbReference type="SAM" id="MobiDB-lite"/>
    </source>
</evidence>
<keyword evidence="2" id="KW-1133">Transmembrane helix</keyword>
<feature type="region of interest" description="Disordered" evidence="1">
    <location>
        <begin position="59"/>
        <end position="115"/>
    </location>
</feature>
<name>A0A4U0Z145_9RHOB</name>
<reference evidence="3 4" key="1">
    <citation type="submission" date="2019-04" db="EMBL/GenBank/DDBJ databases">
        <title>Crypto-aerobic microbial life in anoxic (sulfidic) marine sediments.</title>
        <authorList>
            <person name="Bhattacharya S."/>
            <person name="Roy C."/>
            <person name="Mondal N."/>
            <person name="Sarkar J."/>
            <person name="Mandal S."/>
            <person name="Rameez M.J."/>
            <person name="Ghosh W."/>
        </authorList>
    </citation>
    <scope>NUCLEOTIDE SEQUENCE [LARGE SCALE GENOMIC DNA]</scope>
    <source>
        <strain evidence="3 4">SBBC</strain>
    </source>
</reference>
<feature type="region of interest" description="Disordered" evidence="1">
    <location>
        <begin position="1"/>
        <end position="32"/>
    </location>
</feature>
<feature type="transmembrane region" description="Helical" evidence="2">
    <location>
        <begin position="36"/>
        <end position="54"/>
    </location>
</feature>
<accession>A0A4U0Z145</accession>